<dbReference type="AlphaFoldDB" id="A0A9C9JZW1"/>
<dbReference type="EMBL" id="DRIG01000043">
    <property type="protein sequence ID" value="HEC78310.1"/>
    <property type="molecule type" value="Genomic_DNA"/>
</dbReference>
<organism evidence="1 2">
    <name type="scientific">candidate division WOR-3 bacterium</name>
    <dbReference type="NCBI Taxonomy" id="2052148"/>
    <lineage>
        <taxon>Bacteria</taxon>
        <taxon>Bacteria division WOR-3</taxon>
    </lineage>
</organism>
<sequence length="61" mass="7253">MAKIDKVLCPFCIFTSKYFDLILTEDGFYICPNCNATFSYEELMQLYSLTQFNFEIKEKPF</sequence>
<protein>
    <submittedName>
        <fullName evidence="1">Uncharacterized protein</fullName>
    </submittedName>
</protein>
<comment type="caution">
    <text evidence="1">The sequence shown here is derived from an EMBL/GenBank/DDBJ whole genome shotgun (WGS) entry which is preliminary data.</text>
</comment>
<evidence type="ECO:0000313" key="1">
    <source>
        <dbReference type="EMBL" id="HEC78310.1"/>
    </source>
</evidence>
<proteinExistence type="predicted"/>
<accession>A0A9C9JZW1</accession>
<evidence type="ECO:0000313" key="2">
    <source>
        <dbReference type="Proteomes" id="UP000885826"/>
    </source>
</evidence>
<dbReference type="Proteomes" id="UP000885826">
    <property type="component" value="Unassembled WGS sequence"/>
</dbReference>
<reference evidence="1" key="1">
    <citation type="journal article" date="2020" name="mSystems">
        <title>Genome- and Community-Level Interaction Insights into Carbon Utilization and Element Cycling Functions of Hydrothermarchaeota in Hydrothermal Sediment.</title>
        <authorList>
            <person name="Zhou Z."/>
            <person name="Liu Y."/>
            <person name="Xu W."/>
            <person name="Pan J."/>
            <person name="Luo Z.H."/>
            <person name="Li M."/>
        </authorList>
    </citation>
    <scope>NUCLEOTIDE SEQUENCE</scope>
    <source>
        <strain evidence="1">HyVt-388</strain>
    </source>
</reference>
<gene>
    <name evidence="1" type="ORF">ENI34_04100</name>
</gene>
<name>A0A9C9JZW1_UNCW3</name>